<dbReference type="Proteomes" id="UP000692954">
    <property type="component" value="Unassembled WGS sequence"/>
</dbReference>
<name>A0A8S1QJT0_9CILI</name>
<organism evidence="3 4">
    <name type="scientific">Paramecium sonneborni</name>
    <dbReference type="NCBI Taxonomy" id="65129"/>
    <lineage>
        <taxon>Eukaryota</taxon>
        <taxon>Sar</taxon>
        <taxon>Alveolata</taxon>
        <taxon>Ciliophora</taxon>
        <taxon>Intramacronucleata</taxon>
        <taxon>Oligohymenophorea</taxon>
        <taxon>Peniculida</taxon>
        <taxon>Parameciidae</taxon>
        <taxon>Paramecium</taxon>
    </lineage>
</organism>
<evidence type="ECO:0000256" key="1">
    <source>
        <dbReference type="SAM" id="Coils"/>
    </source>
</evidence>
<feature type="compositionally biased region" description="Basic and acidic residues" evidence="2">
    <location>
        <begin position="13"/>
        <end position="30"/>
    </location>
</feature>
<sequence length="835" mass="98883">MQTEVAPCSQDQNQKEDLIKIDQQVNKDDNQNQNEAMDIEDNHSNKQNSKKRKQKNIQIQPDLILNEKRQRKQPQTAQIYRDPSPQKIVEKKKQQKYKISSQMEQICTNIAKWEQFQIGLNQLGFPSIVLDEEKINDLLKDYDQKDDAGKEYYLKMLLRVVGEGLCCKNRIEINLQIKNTIEQLIQQKNIIINWTLEKWDEQIKSFLEFKAELSENIQPAQFFDFKAFQTLIGNNLPNYIEESKINITLVILKSRQIDDLKKVCDLNELKNIRLIREYLVILNNKIDQIKKLKEKINMIKKKEEEDEIVEQYNQQDSKLLEFKNTPIKFLQKTEIKTKPSTSQIKQKQKSQNLEKIENTQNNENEQINSEINVQTETNEATEKKVKDQKSNKKKEKEQQKQEKVIKGALDNYKFKKLEMPEIPNQQSKIEQQTQFEMITTPKDNNLQVLERDTQVQETNEPQQTHQNSQQQQQQQQQQQPQITGRNLKHFFFEKKQQLVSKQQEYKPKQLTPQKMEQFEALIEKMSNMQLQEQKIEVSLNDENNDEIEIQEINPQQQVRIRKIHIYIADSEKEFNGHQFVQLSQVIRPRAPFQQDDQIDYDKDSLDEVEEILAENLSDINDSDNVLSEESEQRDSFLVDDNHLSQDEVEDPEEILNNKCIANNTQVQNGIVYIKYSSNEPTFFENYKAFYISQFFNNLENKEQNPGTILQVITKQQQNNTKQIQIPKAKMNFSNNNQKKQNKIKKPKVNPTGETINQNNQNLTILPFISQQNNKIQGEQSQKKQQQQQQNQIKVDQDKIHQEIDENEKCEQKTVDDQQKKKKKKQQQNFNNENLQ</sequence>
<feature type="region of interest" description="Disordered" evidence="2">
    <location>
        <begin position="619"/>
        <end position="649"/>
    </location>
</feature>
<feature type="region of interest" description="Disordered" evidence="2">
    <location>
        <begin position="774"/>
        <end position="835"/>
    </location>
</feature>
<feature type="region of interest" description="Disordered" evidence="2">
    <location>
        <begin position="357"/>
        <end position="404"/>
    </location>
</feature>
<dbReference type="EMBL" id="CAJJDN010000106">
    <property type="protein sequence ID" value="CAD8114655.1"/>
    <property type="molecule type" value="Genomic_DNA"/>
</dbReference>
<dbReference type="AlphaFoldDB" id="A0A8S1QJT0"/>
<keyword evidence="1" id="KW-0175">Coiled coil</keyword>
<feature type="compositionally biased region" description="Polar residues" evidence="2">
    <location>
        <begin position="751"/>
        <end position="760"/>
    </location>
</feature>
<gene>
    <name evidence="3" type="ORF">PSON_ATCC_30995.1.T1060127</name>
</gene>
<evidence type="ECO:0000313" key="3">
    <source>
        <dbReference type="EMBL" id="CAD8114655.1"/>
    </source>
</evidence>
<feature type="region of interest" description="Disordered" evidence="2">
    <location>
        <begin position="1"/>
        <end position="86"/>
    </location>
</feature>
<comment type="caution">
    <text evidence="3">The sequence shown here is derived from an EMBL/GenBank/DDBJ whole genome shotgun (WGS) entry which is preliminary data.</text>
</comment>
<feature type="compositionally biased region" description="Basic and acidic residues" evidence="2">
    <location>
        <begin position="794"/>
        <end position="818"/>
    </location>
</feature>
<protein>
    <submittedName>
        <fullName evidence="3">Uncharacterized protein</fullName>
    </submittedName>
</protein>
<accession>A0A8S1QJT0</accession>
<evidence type="ECO:0000256" key="2">
    <source>
        <dbReference type="SAM" id="MobiDB-lite"/>
    </source>
</evidence>
<feature type="coiled-coil region" evidence="1">
    <location>
        <begin position="275"/>
        <end position="302"/>
    </location>
</feature>
<evidence type="ECO:0000313" key="4">
    <source>
        <dbReference type="Proteomes" id="UP000692954"/>
    </source>
</evidence>
<feature type="region of interest" description="Disordered" evidence="2">
    <location>
        <begin position="454"/>
        <end position="482"/>
    </location>
</feature>
<feature type="compositionally biased region" description="Low complexity" evidence="2">
    <location>
        <begin position="774"/>
        <end position="793"/>
    </location>
</feature>
<feature type="compositionally biased region" description="Basic and acidic residues" evidence="2">
    <location>
        <begin position="380"/>
        <end position="404"/>
    </location>
</feature>
<proteinExistence type="predicted"/>
<keyword evidence="4" id="KW-1185">Reference proteome</keyword>
<feature type="region of interest" description="Disordered" evidence="2">
    <location>
        <begin position="728"/>
        <end position="760"/>
    </location>
</feature>
<reference evidence="3" key="1">
    <citation type="submission" date="2021-01" db="EMBL/GenBank/DDBJ databases">
        <authorList>
            <consortium name="Genoscope - CEA"/>
            <person name="William W."/>
        </authorList>
    </citation>
    <scope>NUCLEOTIDE SEQUENCE</scope>
</reference>
<feature type="compositionally biased region" description="Low complexity" evidence="2">
    <location>
        <begin position="728"/>
        <end position="738"/>
    </location>
</feature>
<feature type="compositionally biased region" description="Basic and acidic residues" evidence="2">
    <location>
        <begin position="630"/>
        <end position="645"/>
    </location>
</feature>
<feature type="compositionally biased region" description="Low complexity" evidence="2">
    <location>
        <begin position="462"/>
        <end position="481"/>
    </location>
</feature>
<feature type="compositionally biased region" description="Low complexity" evidence="2">
    <location>
        <begin position="358"/>
        <end position="374"/>
    </location>
</feature>